<accession>A0ABM0KA29</accession>
<keyword evidence="2" id="KW-0472">Membrane</keyword>
<keyword evidence="3" id="KW-1185">Reference proteome</keyword>
<feature type="region of interest" description="Disordered" evidence="1">
    <location>
        <begin position="249"/>
        <end position="419"/>
    </location>
</feature>
<organism evidence="3 4">
    <name type="scientific">Aplysia californica</name>
    <name type="common">California sea hare</name>
    <dbReference type="NCBI Taxonomy" id="6500"/>
    <lineage>
        <taxon>Eukaryota</taxon>
        <taxon>Metazoa</taxon>
        <taxon>Spiralia</taxon>
        <taxon>Lophotrochozoa</taxon>
        <taxon>Mollusca</taxon>
        <taxon>Gastropoda</taxon>
        <taxon>Heterobranchia</taxon>
        <taxon>Euthyneura</taxon>
        <taxon>Tectipleura</taxon>
        <taxon>Aplysiida</taxon>
        <taxon>Aplysioidea</taxon>
        <taxon>Aplysiidae</taxon>
        <taxon>Aplysia</taxon>
    </lineage>
</organism>
<keyword evidence="2" id="KW-0812">Transmembrane</keyword>
<evidence type="ECO:0000256" key="2">
    <source>
        <dbReference type="SAM" id="Phobius"/>
    </source>
</evidence>
<evidence type="ECO:0000313" key="4">
    <source>
        <dbReference type="RefSeq" id="XP_005112552.1"/>
    </source>
</evidence>
<gene>
    <name evidence="4" type="primary">LOC101850056</name>
</gene>
<feature type="compositionally biased region" description="Basic and acidic residues" evidence="1">
    <location>
        <begin position="406"/>
        <end position="419"/>
    </location>
</feature>
<reference evidence="4" key="1">
    <citation type="submission" date="2025-08" db="UniProtKB">
        <authorList>
            <consortium name="RefSeq"/>
        </authorList>
    </citation>
    <scope>IDENTIFICATION</scope>
</reference>
<dbReference type="GeneID" id="101850056"/>
<sequence>MAHNDHDHSQDVDGCHVSGKYSEYIQTHLEDLRAKCDHLLGCINKLLQGESPLVVLKGDNISLNKICGLIYRNGNGVYSNSSDKCSDVEREDIRVDLEGHLKNHIEDASRWKNVRRCLGNSYGDNERTTYVDEICGLARKQTNLCKSFNTHRTVETFFNQQIQHLKCHCQNLDASDGHSHSHVPAGAYIGAGMGGLLLIVILVLAFLCYRHRRRQQKKKKRSPNVIYLPAPDADNHPIYQEVYNDMPFFPYQQGPTSTAPNPPTLPPMRYTPHPTTSPRQGAQEEEPAYLEPVEVGSQRRPRLPLPKQANNPGYDLPPKYSERAEDDEALKPQSPGLDDSDIDGGYFQPMPSPPAEGGEDQVEKDKAAGYEAVESVQEDKRLGPVPAKRTKKDDRQAESHYFVLENVRDGEKMGNEHEA</sequence>
<protein>
    <submittedName>
        <fullName evidence="4">Uncharacterized protein LOC101850056 isoform X1</fullName>
    </submittedName>
</protein>
<dbReference type="Proteomes" id="UP000694888">
    <property type="component" value="Unplaced"/>
</dbReference>
<evidence type="ECO:0000313" key="3">
    <source>
        <dbReference type="Proteomes" id="UP000694888"/>
    </source>
</evidence>
<dbReference type="RefSeq" id="XP_005112552.1">
    <property type="nucleotide sequence ID" value="XM_005112495.3"/>
</dbReference>
<keyword evidence="2" id="KW-1133">Transmembrane helix</keyword>
<proteinExistence type="predicted"/>
<feature type="transmembrane region" description="Helical" evidence="2">
    <location>
        <begin position="185"/>
        <end position="209"/>
    </location>
</feature>
<evidence type="ECO:0000256" key="1">
    <source>
        <dbReference type="SAM" id="MobiDB-lite"/>
    </source>
</evidence>
<name>A0ABM0KA29_APLCA</name>